<keyword evidence="1" id="KW-0677">Repeat</keyword>
<comment type="caution">
    <text evidence="4">The sequence shown here is derived from an EMBL/GenBank/DDBJ whole genome shotgun (WGS) entry which is preliminary data.</text>
</comment>
<sequence length="427" mass="46241">MSSCNKSEERLKGVTKQNVVSSFPQTGFEEDIFTVYGNNLNNSSIRITFNDKDLNIIEKYNDKVLAVIPGKENANEAQVKVYMNSELVLSSVFTYDVKELLYKVITYAGTGERGFLDGPLLSAKLWYCEGVEYDNLGNLYIADRDNNTVRKIAKNSDEITTLLGNNRLSGYINGPANIARLNYPWKIAADNNGNIFVADGGNSAIRKIDNSGNVTTYAGTNSPGLVDGTTTTARFKRPVDVIFDKTGNLYVADDNNHVIRKISTDGTVTTLAGNGTPGYADGSKSVSRLNLPSGLALDDSGNLYIADRMNNRIRKLSPDGTLSTLVGTTAGSIDGPFTTATINQPYGIAYHKAENSLIIAELGGHKIRKIDLTEQVVTTIAGSTQGFADGYGTSAKFNQPTDVTIDPEGNIVVADLTNSRIRKIIKK</sequence>
<evidence type="ECO:0000313" key="5">
    <source>
        <dbReference type="Proteomes" id="UP000016584"/>
    </source>
</evidence>
<dbReference type="CDD" id="cd14953">
    <property type="entry name" value="NHL_like_1"/>
    <property type="match status" value="1"/>
</dbReference>
<dbReference type="EMBL" id="ATDL01000005">
    <property type="protein sequence ID" value="ERJ60465.1"/>
    <property type="molecule type" value="Genomic_DNA"/>
</dbReference>
<accession>U2HYX6</accession>
<dbReference type="eggNOG" id="COG3391">
    <property type="taxonomic scope" value="Bacteria"/>
</dbReference>
<evidence type="ECO:0000256" key="2">
    <source>
        <dbReference type="PROSITE-ProRule" id="PRU00504"/>
    </source>
</evidence>
<dbReference type="PATRIC" id="fig|1346330.5.peg.958"/>
<gene>
    <name evidence="4" type="ORF">M472_17065</name>
</gene>
<name>U2HYX6_9SPHI</name>
<organism evidence="4 5">
    <name type="scientific">Sphingobacterium paucimobilis HER1398</name>
    <dbReference type="NCBI Taxonomy" id="1346330"/>
    <lineage>
        <taxon>Bacteria</taxon>
        <taxon>Pseudomonadati</taxon>
        <taxon>Bacteroidota</taxon>
        <taxon>Sphingobacteriia</taxon>
        <taxon>Sphingobacteriales</taxon>
        <taxon>Sphingobacteriaceae</taxon>
        <taxon>Sphingobacterium</taxon>
    </lineage>
</organism>
<keyword evidence="5" id="KW-1185">Reference proteome</keyword>
<dbReference type="Pfam" id="PF01436">
    <property type="entry name" value="NHL"/>
    <property type="match status" value="4"/>
</dbReference>
<protein>
    <recommendedName>
        <fullName evidence="3">IPT/TIG domain-containing protein</fullName>
    </recommendedName>
</protein>
<dbReference type="InterPro" id="IPR014756">
    <property type="entry name" value="Ig_E-set"/>
</dbReference>
<dbReference type="PANTHER" id="PTHR13833:SF71">
    <property type="entry name" value="NHL DOMAIN-CONTAINING PROTEIN"/>
    <property type="match status" value="1"/>
</dbReference>
<dbReference type="SUPFAM" id="SSF101898">
    <property type="entry name" value="NHL repeat"/>
    <property type="match status" value="1"/>
</dbReference>
<reference evidence="4 5" key="1">
    <citation type="journal article" date="2013" name="Genome Announc.">
        <title>The Draft Genome Sequence of Sphingomonas paucimobilis Strain HER1398 (Proteobacteria), Host to the Giant PAU Phage, Indicates That It Is a Member of the Genus Sphingobacterium (Bacteroidetes).</title>
        <authorList>
            <person name="White R.A.III."/>
            <person name="Suttle C.A."/>
        </authorList>
    </citation>
    <scope>NUCLEOTIDE SEQUENCE [LARGE SCALE GENOMIC DNA]</scope>
    <source>
        <strain evidence="4 5">HER1398</strain>
    </source>
</reference>
<dbReference type="InterPro" id="IPR001258">
    <property type="entry name" value="NHL_repeat"/>
</dbReference>
<evidence type="ECO:0000313" key="4">
    <source>
        <dbReference type="EMBL" id="ERJ60465.1"/>
    </source>
</evidence>
<evidence type="ECO:0000256" key="1">
    <source>
        <dbReference type="ARBA" id="ARBA00022737"/>
    </source>
</evidence>
<feature type="domain" description="IPT/TIG" evidence="3">
    <location>
        <begin position="20"/>
        <end position="93"/>
    </location>
</feature>
<dbReference type="AlphaFoldDB" id="U2HYX6"/>
<dbReference type="PANTHER" id="PTHR13833">
    <property type="match status" value="1"/>
</dbReference>
<feature type="repeat" description="NHL" evidence="2">
    <location>
        <begin position="282"/>
        <end position="319"/>
    </location>
</feature>
<dbReference type="Gene3D" id="2.120.10.30">
    <property type="entry name" value="TolB, C-terminal domain"/>
    <property type="match status" value="3"/>
</dbReference>
<feature type="repeat" description="NHL" evidence="2">
    <location>
        <begin position="181"/>
        <end position="211"/>
    </location>
</feature>
<dbReference type="Proteomes" id="UP000016584">
    <property type="component" value="Unassembled WGS sequence"/>
</dbReference>
<proteinExistence type="predicted"/>
<evidence type="ECO:0000259" key="3">
    <source>
        <dbReference type="Pfam" id="PF01833"/>
    </source>
</evidence>
<dbReference type="SUPFAM" id="SSF81296">
    <property type="entry name" value="E set domains"/>
    <property type="match status" value="1"/>
</dbReference>
<dbReference type="PROSITE" id="PS51125">
    <property type="entry name" value="NHL"/>
    <property type="match status" value="2"/>
</dbReference>
<dbReference type="InterPro" id="IPR011042">
    <property type="entry name" value="6-blade_b-propeller_TolB-like"/>
</dbReference>
<dbReference type="InterPro" id="IPR002909">
    <property type="entry name" value="IPT_dom"/>
</dbReference>
<dbReference type="STRING" id="1346330.M472_17065"/>
<dbReference type="Pfam" id="PF01833">
    <property type="entry name" value="TIG"/>
    <property type="match status" value="1"/>
</dbReference>